<dbReference type="EMBL" id="LBWS01000051">
    <property type="protein sequence ID" value="KKR13175.1"/>
    <property type="molecule type" value="Genomic_DNA"/>
</dbReference>
<dbReference type="SUPFAM" id="SSF74784">
    <property type="entry name" value="Translin"/>
    <property type="match status" value="1"/>
</dbReference>
<dbReference type="SUPFAM" id="SSF52540">
    <property type="entry name" value="P-loop containing nucleoside triphosphate hydrolases"/>
    <property type="match status" value="1"/>
</dbReference>
<dbReference type="CDD" id="cd14820">
    <property type="entry name" value="TRAX"/>
    <property type="match status" value="1"/>
</dbReference>
<evidence type="ECO:0000313" key="5">
    <source>
        <dbReference type="EMBL" id="KKR13175.1"/>
    </source>
</evidence>
<evidence type="ECO:0000256" key="2">
    <source>
        <dbReference type="ARBA" id="ARBA00022741"/>
    </source>
</evidence>
<dbReference type="PANTHER" id="PTHR30258">
    <property type="entry name" value="TYPE II SECRETION SYSTEM PROTEIN GSPE-RELATED"/>
    <property type="match status" value="1"/>
</dbReference>
<keyword evidence="2" id="KW-0547">Nucleotide-binding</keyword>
<accession>A0A0G0QS37</accession>
<evidence type="ECO:0000256" key="1">
    <source>
        <dbReference type="ARBA" id="ARBA00006611"/>
    </source>
</evidence>
<dbReference type="SMART" id="SM00382">
    <property type="entry name" value="AAA"/>
    <property type="match status" value="1"/>
</dbReference>
<comment type="caution">
    <text evidence="5">The sequence shown here is derived from an EMBL/GenBank/DDBJ whole genome shotgun (WGS) entry which is preliminary data.</text>
</comment>
<dbReference type="InterPro" id="IPR001482">
    <property type="entry name" value="T2SS/T4SS_dom"/>
</dbReference>
<dbReference type="InterPro" id="IPR027417">
    <property type="entry name" value="P-loop_NTPase"/>
</dbReference>
<dbReference type="PANTHER" id="PTHR30258:SF2">
    <property type="entry name" value="COMG OPERON PROTEIN 1"/>
    <property type="match status" value="1"/>
</dbReference>
<sequence>MDCRVSIISGGYGEAAVLRILAQQPQTLNMEALGIRFQTLDIINNAVNQNKGIVINTGPTGSGKTTTLYSILNQLNKKDVKIITLEDPIEYSLGGVMQTQIDKEGGYTFANALKSLMRQNPNIIMIGEIRDAETAQTALEAALTGHLVLSTVHANSAAGAMVRLAELGIDRSILANALNCSIGQRLVRRLCPACKKEQQPDEALMQKVKTVLDGIDPSAKITLPDKFVFFASVGCPACGGIGYKGRLGLFEAIPANNEVRKLIQDTKALDAEIETLAAKAGFISIELDGILKALSGDTSAKRVIFATHRSDLKTAEASLADIEKRINKLQKDFGYTRVNEEGAYQAALEEYVEAKTFYWLTNKQPLKKIPNIKLEAQSYLGGLCDLCGELVRQAINAAANHDYQTVKKNNQLINDILAELINFDMTGYLRTKYDQARQHLRKMEEVNYQISLK</sequence>
<dbReference type="AlphaFoldDB" id="A0A0G0QS37"/>
<evidence type="ECO:0000259" key="4">
    <source>
        <dbReference type="SMART" id="SM00382"/>
    </source>
</evidence>
<name>A0A0G0QS37_9BACT</name>
<dbReference type="InterPro" id="IPR016069">
    <property type="entry name" value="Translin_C"/>
</dbReference>
<dbReference type="GO" id="GO:0005886">
    <property type="term" value="C:plasma membrane"/>
    <property type="evidence" value="ECO:0007669"/>
    <property type="project" value="TreeGrafter"/>
</dbReference>
<evidence type="ECO:0000313" key="6">
    <source>
        <dbReference type="Proteomes" id="UP000034048"/>
    </source>
</evidence>
<feature type="domain" description="AAA+ ATPase" evidence="4">
    <location>
        <begin position="50"/>
        <end position="332"/>
    </location>
</feature>
<evidence type="ECO:0000256" key="3">
    <source>
        <dbReference type="ARBA" id="ARBA00022840"/>
    </source>
</evidence>
<dbReference type="Gene3D" id="3.40.50.300">
    <property type="entry name" value="P-loop containing nucleotide triphosphate hydrolases"/>
    <property type="match status" value="1"/>
</dbReference>
<gene>
    <name evidence="5" type="ORF">UT42_C0051G0010</name>
</gene>
<dbReference type="GO" id="GO:0016887">
    <property type="term" value="F:ATP hydrolysis activity"/>
    <property type="evidence" value="ECO:0007669"/>
    <property type="project" value="TreeGrafter"/>
</dbReference>
<dbReference type="Proteomes" id="UP000034048">
    <property type="component" value="Unassembled WGS sequence"/>
</dbReference>
<dbReference type="Gene3D" id="1.20.58.200">
    <property type="entry name" value="Translin, domain 2"/>
    <property type="match status" value="1"/>
</dbReference>
<keyword evidence="3" id="KW-0067">ATP-binding</keyword>
<dbReference type="GO" id="GO:0043565">
    <property type="term" value="F:sequence-specific DNA binding"/>
    <property type="evidence" value="ECO:0007669"/>
    <property type="project" value="InterPro"/>
</dbReference>
<dbReference type="InterPro" id="IPR036081">
    <property type="entry name" value="Translin_sf"/>
</dbReference>
<proteinExistence type="inferred from homology"/>
<dbReference type="Pfam" id="PF00437">
    <property type="entry name" value="T2SSE"/>
    <property type="match status" value="1"/>
</dbReference>
<comment type="similarity">
    <text evidence="1">Belongs to the GSP E family.</text>
</comment>
<protein>
    <submittedName>
        <fullName evidence="5">General secretory pathway protein E</fullName>
    </submittedName>
</protein>
<dbReference type="InterPro" id="IPR003593">
    <property type="entry name" value="AAA+_ATPase"/>
</dbReference>
<reference evidence="5 6" key="1">
    <citation type="journal article" date="2015" name="Nature">
        <title>rRNA introns, odd ribosomes, and small enigmatic genomes across a large radiation of phyla.</title>
        <authorList>
            <person name="Brown C.T."/>
            <person name="Hug L.A."/>
            <person name="Thomas B.C."/>
            <person name="Sharon I."/>
            <person name="Castelle C.J."/>
            <person name="Singh A."/>
            <person name="Wilkins M.J."/>
            <person name="Williams K.H."/>
            <person name="Banfield J.F."/>
        </authorList>
    </citation>
    <scope>NUCLEOTIDE SEQUENCE [LARGE SCALE GENOMIC DNA]</scope>
</reference>
<dbReference type="CDD" id="cd01129">
    <property type="entry name" value="PulE-GspE-like"/>
    <property type="match status" value="1"/>
</dbReference>
<dbReference type="GO" id="GO:0005524">
    <property type="term" value="F:ATP binding"/>
    <property type="evidence" value="ECO:0007669"/>
    <property type="project" value="UniProtKB-KW"/>
</dbReference>
<organism evidence="5 6">
    <name type="scientific">Candidatus Falkowbacteria bacterium GW2011_GWA2_39_24</name>
    <dbReference type="NCBI Taxonomy" id="1618634"/>
    <lineage>
        <taxon>Bacteria</taxon>
        <taxon>Candidatus Falkowiibacteriota</taxon>
    </lineage>
</organism>
<dbReference type="PATRIC" id="fig|1618634.3.peg.570"/>